<reference evidence="2 3" key="1">
    <citation type="submission" date="2019-04" db="EMBL/GenBank/DDBJ databases">
        <authorList>
            <person name="Van Vliet M D."/>
        </authorList>
    </citation>
    <scope>NUCLEOTIDE SEQUENCE [LARGE SCALE GENOMIC DNA]</scope>
    <source>
        <strain evidence="2 3">F21</strain>
    </source>
</reference>
<dbReference type="RefSeq" id="WP_136060104.1">
    <property type="nucleotide sequence ID" value="NZ_CAAHFH010000001.1"/>
</dbReference>
<feature type="chain" id="PRO_5025653654" evidence="1">
    <location>
        <begin position="24"/>
        <end position="775"/>
    </location>
</feature>
<proteinExistence type="predicted"/>
<gene>
    <name evidence="2" type="ORF">SCARR_00692</name>
</gene>
<protein>
    <submittedName>
        <fullName evidence="2">Uncharacterized protein</fullName>
    </submittedName>
</protein>
<accession>A0A6C2UFD8</accession>
<evidence type="ECO:0000313" key="3">
    <source>
        <dbReference type="Proteomes" id="UP000346198"/>
    </source>
</evidence>
<feature type="signal peptide" evidence="1">
    <location>
        <begin position="1"/>
        <end position="23"/>
    </location>
</feature>
<dbReference type="Proteomes" id="UP000346198">
    <property type="component" value="Unassembled WGS sequence"/>
</dbReference>
<dbReference type="EMBL" id="CAAHFH010000001">
    <property type="protein sequence ID" value="VGO18639.1"/>
    <property type="molecule type" value="Genomic_DNA"/>
</dbReference>
<dbReference type="AlphaFoldDB" id="A0A6C2UFD8"/>
<evidence type="ECO:0000256" key="1">
    <source>
        <dbReference type="SAM" id="SignalP"/>
    </source>
</evidence>
<keyword evidence="1" id="KW-0732">Signal</keyword>
<name>A0A6C2UFD8_9BACT</name>
<organism evidence="2 3">
    <name type="scientific">Pontiella sulfatireligans</name>
    <dbReference type="NCBI Taxonomy" id="2750658"/>
    <lineage>
        <taxon>Bacteria</taxon>
        <taxon>Pseudomonadati</taxon>
        <taxon>Kiritimatiellota</taxon>
        <taxon>Kiritimatiellia</taxon>
        <taxon>Kiritimatiellales</taxon>
        <taxon>Pontiellaceae</taxon>
        <taxon>Pontiella</taxon>
    </lineage>
</organism>
<sequence length="775" mass="81915">MMNKKIGMMMASLAVLAASVAQGAILLDGGSSVSGSITNANGGADLRDSYALTDSDTGLAVPLGIGETFNIEFTLQTVAVDPTTVGDNIGRNGTGWSLNDSLKFGFGDGAQAFGVQFDLPDFNPKIEFGGDAAATSASDFKIETTGKSGEITSAGVTGTENWLRYVGDTATFNLSVTHTAAQTFDMTMTWGAYTANFVYTGGAELSSVSDFYVVINDLDVNLGYEINVITPSAGTTLTYQLGGDSAVRDQGWAENVSTNSGATPTEYSWSFGAPYYYEELSNVLFTVTAVETNDAMVIANTFLAGTNGNSGRLDTNEMVTVKVSYVDPDNKLMDLKVHSVGPWWNNQAGEETLFSDGSVVYAFTETDNGFKKTIDNMGLEQLSLDNTATWFMSVYETNNTTFSGLGGFKLEYTVDAEYIEPPVITNAPIGEVAFSSNWDFKVATSNMAVLASSADGFSVEMTNSASKRFMYQTGTNSFNAPFQVGETATWSFTAGAGSTMAFNAESAGLQGAMWDSGIGSDNGVCFQVDWGAVDATYIRLGKLSAGDEDDVGKIAGAVDSVGIPGTVIGGAGQSADFVISMERTSPTDIVAIMSYDDLSVTNDLTISADMDSLDELGFRFRQTGDNALVISNMKLVITNPNFDVTFASWAADKGLTAGNDGPNDDAEPGGGDGMENLLEYAVGGDPLVDDADVYLPKSDVNGGFLNYIYNRQNPADPKLIYTVMDGTDLMFGGLDNTNTAETVSGVVDGFETVTNTVPTATEDKQFMSLKVELAD</sequence>
<evidence type="ECO:0000313" key="2">
    <source>
        <dbReference type="EMBL" id="VGO18639.1"/>
    </source>
</evidence>
<keyword evidence="3" id="KW-1185">Reference proteome</keyword>